<dbReference type="Proteomes" id="UP000255224">
    <property type="component" value="Unassembled WGS sequence"/>
</dbReference>
<accession>A0A376DRU9</accession>
<name>A0A376DRU9_CHRCU</name>
<organism evidence="1 2">
    <name type="scientific">Chryseobacterium carnipullorum</name>
    <dbReference type="NCBI Taxonomy" id="1124835"/>
    <lineage>
        <taxon>Bacteria</taxon>
        <taxon>Pseudomonadati</taxon>
        <taxon>Bacteroidota</taxon>
        <taxon>Flavobacteriia</taxon>
        <taxon>Flavobacteriales</taxon>
        <taxon>Weeksellaceae</taxon>
        <taxon>Chryseobacterium group</taxon>
        <taxon>Chryseobacterium</taxon>
    </lineage>
</organism>
<sequence>MFTPIISGLDKKILEKYNLEHLKNIKLFNSSNKTA</sequence>
<dbReference type="EMBL" id="UFVQ01000003">
    <property type="protein sequence ID" value="STC94375.1"/>
    <property type="molecule type" value="Genomic_DNA"/>
</dbReference>
<evidence type="ECO:0000313" key="2">
    <source>
        <dbReference type="Proteomes" id="UP000255224"/>
    </source>
</evidence>
<gene>
    <name evidence="1" type="ORF">NCTC13533_01548</name>
</gene>
<reference evidence="1 2" key="1">
    <citation type="submission" date="2018-06" db="EMBL/GenBank/DDBJ databases">
        <authorList>
            <consortium name="Pathogen Informatics"/>
            <person name="Doyle S."/>
        </authorList>
    </citation>
    <scope>NUCLEOTIDE SEQUENCE [LARGE SCALE GENOMIC DNA]</scope>
    <source>
        <strain evidence="1 2">NCTC13533</strain>
    </source>
</reference>
<proteinExistence type="predicted"/>
<dbReference type="AlphaFoldDB" id="A0A376DRU9"/>
<protein>
    <submittedName>
        <fullName evidence="1">Uncharacterized protein</fullName>
    </submittedName>
</protein>
<evidence type="ECO:0000313" key="1">
    <source>
        <dbReference type="EMBL" id="STC94375.1"/>
    </source>
</evidence>